<keyword evidence="2" id="KW-1185">Reference proteome</keyword>
<evidence type="ECO:0008006" key="3">
    <source>
        <dbReference type="Google" id="ProtNLM"/>
    </source>
</evidence>
<dbReference type="EMBL" id="CP110421">
    <property type="protein sequence ID" value="WAQ80677.1"/>
    <property type="molecule type" value="Genomic_DNA"/>
</dbReference>
<dbReference type="GeneID" id="77806041"/>
<gene>
    <name evidence="1" type="ORF">PtA15_1A15</name>
</gene>
<organism evidence="1 2">
    <name type="scientific">Puccinia triticina</name>
    <dbReference type="NCBI Taxonomy" id="208348"/>
    <lineage>
        <taxon>Eukaryota</taxon>
        <taxon>Fungi</taxon>
        <taxon>Dikarya</taxon>
        <taxon>Basidiomycota</taxon>
        <taxon>Pucciniomycotina</taxon>
        <taxon>Pucciniomycetes</taxon>
        <taxon>Pucciniales</taxon>
        <taxon>Pucciniaceae</taxon>
        <taxon>Puccinia</taxon>
    </lineage>
</organism>
<dbReference type="Proteomes" id="UP001164743">
    <property type="component" value="Chromosome 1A"/>
</dbReference>
<proteinExistence type="predicted"/>
<accession>A0ABY7C8A9</accession>
<reference evidence="1" key="1">
    <citation type="submission" date="2022-10" db="EMBL/GenBank/DDBJ databases">
        <title>Puccinia triticina Genome sequencing and assembly.</title>
        <authorList>
            <person name="Li C."/>
        </authorList>
    </citation>
    <scope>NUCLEOTIDE SEQUENCE</scope>
    <source>
        <strain evidence="1">Pt15</strain>
    </source>
</reference>
<name>A0ABY7C8A9_9BASI</name>
<evidence type="ECO:0000313" key="1">
    <source>
        <dbReference type="EMBL" id="WAQ80677.1"/>
    </source>
</evidence>
<sequence>MPTRDTFKSELAFSKRQNHTNHFHFSCISIICRSSLPKAFRSLSKPSVAKIYRHACGEITKLTLVHISASLRYMMVSPAVLVATWLGCVALRAAKLIPQAQICNTYSNANTNHATCGKSVCSYGCSWPFVTAENCVPAGSTRTGNTTSQTCHLGYWKESNEISSCITKFGSYKCDTKPTGFGACTGCRDP</sequence>
<evidence type="ECO:0000313" key="2">
    <source>
        <dbReference type="Proteomes" id="UP001164743"/>
    </source>
</evidence>
<dbReference type="RefSeq" id="XP_053016232.1">
    <property type="nucleotide sequence ID" value="XM_053165157.1"/>
</dbReference>
<protein>
    <recommendedName>
        <fullName evidence="3">CBM1 domain-containing protein</fullName>
    </recommendedName>
</protein>